<dbReference type="HOGENOM" id="CLU_2576857_0_0_1"/>
<reference evidence="1" key="1">
    <citation type="journal article" date="2012" name="PLoS Negl. Trop. Dis.">
        <title>A systematically improved high quality genome and transcriptome of the human blood fluke Schistosoma mansoni.</title>
        <authorList>
            <person name="Protasio A.V."/>
            <person name="Tsai I.J."/>
            <person name="Babbage A."/>
            <person name="Nichol S."/>
            <person name="Hunt M."/>
            <person name="Aslett M.A."/>
            <person name="De Silva N."/>
            <person name="Velarde G.S."/>
            <person name="Anderson T.J."/>
            <person name="Clark R.C."/>
            <person name="Davidson C."/>
            <person name="Dillon G.P."/>
            <person name="Holroyd N.E."/>
            <person name="LoVerde P.T."/>
            <person name="Lloyd C."/>
            <person name="McQuillan J."/>
            <person name="Oliveira G."/>
            <person name="Otto T.D."/>
            <person name="Parker-Manuel S.J."/>
            <person name="Quail M.A."/>
            <person name="Wilson R.A."/>
            <person name="Zerlotini A."/>
            <person name="Dunne D.W."/>
            <person name="Berriman M."/>
        </authorList>
    </citation>
    <scope>NUCLEOTIDE SEQUENCE [LARGE SCALE GENOMIC DNA]</scope>
    <source>
        <strain evidence="1">Puerto Rican</strain>
    </source>
</reference>
<evidence type="ECO:0000313" key="1">
    <source>
        <dbReference type="Proteomes" id="UP000008854"/>
    </source>
</evidence>
<dbReference type="Proteomes" id="UP000008854">
    <property type="component" value="Unassembled WGS sequence"/>
</dbReference>
<dbReference type="CTD" id="8340914"/>
<dbReference type="InParanoid" id="C4QPU3"/>
<reference evidence="2" key="2">
    <citation type="submission" date="2018-12" db="UniProtKB">
        <authorList>
            <consortium name="WormBaseParasite"/>
        </authorList>
    </citation>
    <scope>IDENTIFICATION</scope>
    <source>
        <strain evidence="2">Puerto Rican</strain>
    </source>
</reference>
<protein>
    <submittedName>
        <fullName evidence="2">Protein kinase domain-containing protein</fullName>
    </submittedName>
</protein>
<dbReference type="AlphaFoldDB" id="C4QPU3"/>
<proteinExistence type="predicted"/>
<evidence type="ECO:0000313" key="2">
    <source>
        <dbReference type="WBParaSite" id="Smp_104530.1"/>
    </source>
</evidence>
<dbReference type="KEGG" id="smm:Smp_104530"/>
<sequence>MLMRIRTSSSNVCDLIETVLDFTVTEVEPAQSDMLCRAACWDQKITVYVLLLKFAKASYTIPHIFLIAEVAKMGFTELLLS</sequence>
<accession>C4QPU3</accession>
<dbReference type="GeneID" id="8340914"/>
<dbReference type="WBParaSite" id="Smp_104530.1">
    <property type="protein sequence ID" value="Smp_104530.1"/>
    <property type="gene ID" value="Smp_104530"/>
</dbReference>
<name>C4QPU3_SCHMA</name>
<organism evidence="1 2">
    <name type="scientific">Schistosoma mansoni</name>
    <name type="common">Blood fluke</name>
    <dbReference type="NCBI Taxonomy" id="6183"/>
    <lineage>
        <taxon>Eukaryota</taxon>
        <taxon>Metazoa</taxon>
        <taxon>Spiralia</taxon>
        <taxon>Lophotrochozoa</taxon>
        <taxon>Platyhelminthes</taxon>
        <taxon>Trematoda</taxon>
        <taxon>Digenea</taxon>
        <taxon>Strigeidida</taxon>
        <taxon>Schistosomatoidea</taxon>
        <taxon>Schistosomatidae</taxon>
        <taxon>Schistosoma</taxon>
    </lineage>
</organism>
<keyword evidence="1" id="KW-1185">Reference proteome</keyword>
<dbReference type="RefSeq" id="XP_018644494.1">
    <property type="nucleotide sequence ID" value="XM_018792658.1"/>
</dbReference>